<reference evidence="3 4" key="1">
    <citation type="submission" date="2018-12" db="EMBL/GenBank/DDBJ databases">
        <title>Flammeovirga pectinis sp. nov., isolated from the gut of the Korean scallop, Patinopecten yessoensis.</title>
        <authorList>
            <person name="Bae J.-W."/>
            <person name="Jeong Y.-S."/>
            <person name="Kang W."/>
        </authorList>
    </citation>
    <scope>NUCLEOTIDE SEQUENCE [LARGE SCALE GENOMIC DNA]</scope>
    <source>
        <strain evidence="3 4">L12M1</strain>
    </source>
</reference>
<dbReference type="Proteomes" id="UP000267268">
    <property type="component" value="Chromosome 1"/>
</dbReference>
<evidence type="ECO:0000256" key="1">
    <source>
        <dbReference type="SAM" id="MobiDB-lite"/>
    </source>
</evidence>
<evidence type="ECO:0000256" key="2">
    <source>
        <dbReference type="SAM" id="SignalP"/>
    </source>
</evidence>
<dbReference type="EMBL" id="CP034562">
    <property type="protein sequence ID" value="AZQ64051.1"/>
    <property type="molecule type" value="Genomic_DNA"/>
</dbReference>
<sequence>MKKLFISALLSLALFSCNDSSEEPTPEVIDPGYENPNSQVDPDYGNTPGVDGDYGNDASGE</sequence>
<evidence type="ECO:0000313" key="3">
    <source>
        <dbReference type="EMBL" id="AZQ64051.1"/>
    </source>
</evidence>
<feature type="chain" id="PRO_5018752770" evidence="2">
    <location>
        <begin position="22"/>
        <end position="61"/>
    </location>
</feature>
<feature type="region of interest" description="Disordered" evidence="1">
    <location>
        <begin position="19"/>
        <end position="61"/>
    </location>
</feature>
<feature type="signal peptide" evidence="2">
    <location>
        <begin position="1"/>
        <end position="21"/>
    </location>
</feature>
<keyword evidence="2" id="KW-0732">Signal</keyword>
<dbReference type="AlphaFoldDB" id="A0A3Q9FR45"/>
<evidence type="ECO:0000313" key="4">
    <source>
        <dbReference type="Proteomes" id="UP000267268"/>
    </source>
</evidence>
<dbReference type="KEGG" id="fll:EI427_18000"/>
<name>A0A3Q9FR45_9BACT</name>
<organism evidence="3 4">
    <name type="scientific">Flammeovirga pectinis</name>
    <dbReference type="NCBI Taxonomy" id="2494373"/>
    <lineage>
        <taxon>Bacteria</taxon>
        <taxon>Pseudomonadati</taxon>
        <taxon>Bacteroidota</taxon>
        <taxon>Cytophagia</taxon>
        <taxon>Cytophagales</taxon>
        <taxon>Flammeovirgaceae</taxon>
        <taxon>Flammeovirga</taxon>
    </lineage>
</organism>
<accession>A0A3Q9FR45</accession>
<protein>
    <submittedName>
        <fullName evidence="3">Uncharacterized protein</fullName>
    </submittedName>
</protein>
<dbReference type="OrthoDB" id="9897406at2"/>
<keyword evidence="4" id="KW-1185">Reference proteome</keyword>
<dbReference type="PROSITE" id="PS51257">
    <property type="entry name" value="PROKAR_LIPOPROTEIN"/>
    <property type="match status" value="1"/>
</dbReference>
<proteinExistence type="predicted"/>
<gene>
    <name evidence="3" type="ORF">EI427_18000</name>
</gene>
<dbReference type="RefSeq" id="WP_126617363.1">
    <property type="nucleotide sequence ID" value="NZ_CP034562.1"/>
</dbReference>